<name>A0A2S2KT42_9ARCH</name>
<dbReference type="EMBL" id="BGKI01000007">
    <property type="protein sequence ID" value="GBH34628.1"/>
    <property type="molecule type" value="Genomic_DNA"/>
</dbReference>
<evidence type="ECO:0000256" key="1">
    <source>
        <dbReference type="SAM" id="Phobius"/>
    </source>
</evidence>
<dbReference type="Proteomes" id="UP000245829">
    <property type="component" value="Unassembled WGS sequence"/>
</dbReference>
<evidence type="ECO:0000313" key="3">
    <source>
        <dbReference type="Proteomes" id="UP000245829"/>
    </source>
</evidence>
<accession>A0A2S2KT42</accession>
<feature type="transmembrane region" description="Helical" evidence="1">
    <location>
        <begin position="31"/>
        <end position="53"/>
    </location>
</feature>
<dbReference type="AlphaFoldDB" id="A0A2S2KT42"/>
<keyword evidence="1" id="KW-0472">Membrane</keyword>
<feature type="transmembrane region" description="Helical" evidence="1">
    <location>
        <begin position="105"/>
        <end position="125"/>
    </location>
</feature>
<evidence type="ECO:0000313" key="2">
    <source>
        <dbReference type="EMBL" id="GBH34628.1"/>
    </source>
</evidence>
<evidence type="ECO:0008006" key="4">
    <source>
        <dbReference type="Google" id="ProtNLM"/>
    </source>
</evidence>
<gene>
    <name evidence="2" type="ORF">NZNM25_14190</name>
</gene>
<protein>
    <recommendedName>
        <fullName evidence="4">SHOCT domain-containing protein</fullName>
    </recommendedName>
</protein>
<dbReference type="RefSeq" id="WP_109877226.1">
    <property type="nucleotide sequence ID" value="NZ_AP026695.1"/>
</dbReference>
<proteinExistence type="predicted"/>
<keyword evidence="3" id="KW-1185">Reference proteome</keyword>
<keyword evidence="1" id="KW-1133">Transmembrane helix</keyword>
<reference evidence="2 3" key="1">
    <citation type="submission" date="2018-05" db="EMBL/GenBank/DDBJ databases">
        <title>genome sequencing of Nitrosopumilus sp. NM25.</title>
        <authorList>
            <person name="Mori K."/>
            <person name="Nakagawa T."/>
        </authorList>
    </citation>
    <scope>NUCLEOTIDE SEQUENCE [LARGE SCALE GENOMIC DNA]</scope>
    <source>
        <strain evidence="2 3">NM25</strain>
    </source>
</reference>
<sequence length="154" mass="18450">MSKDNSNKDRENIFEILDGIMFQLSRTKKMFLIMIITTLIIPPLSIIAITSVYDSPYQDKFREDFDTRLQSKLDNDEITEDEYNLMKEKFSKKTKLNPLLRPPQLVIFVISVVWLGIGIRQWFVISKWDKRYQQFKEKQKEIDKKFEDDSDDEK</sequence>
<dbReference type="GeneID" id="76209076"/>
<comment type="caution">
    <text evidence="2">The sequence shown here is derived from an EMBL/GenBank/DDBJ whole genome shotgun (WGS) entry which is preliminary data.</text>
</comment>
<keyword evidence="1" id="KW-0812">Transmembrane</keyword>
<organism evidence="2 3">
    <name type="scientific">Nitrosopumilus zosterae</name>
    <dbReference type="NCBI Taxonomy" id="718286"/>
    <lineage>
        <taxon>Archaea</taxon>
        <taxon>Nitrososphaerota</taxon>
        <taxon>Nitrososphaeria</taxon>
        <taxon>Nitrosopumilales</taxon>
        <taxon>Nitrosopumilaceae</taxon>
        <taxon>Nitrosopumilus</taxon>
    </lineage>
</organism>
<dbReference type="OrthoDB" id="11556at2157"/>